<dbReference type="EMBL" id="JABANP010000146">
    <property type="protein sequence ID" value="KAF4688634.1"/>
    <property type="molecule type" value="Genomic_DNA"/>
</dbReference>
<dbReference type="AlphaFoldDB" id="A0A7J6NXK1"/>
<proteinExistence type="predicted"/>
<comment type="caution">
    <text evidence="1">The sequence shown here is derived from an EMBL/GenBank/DDBJ whole genome shotgun (WGS) entry which is preliminary data.</text>
</comment>
<sequence length="181" mass="20153">MEIPTGEGQMAVHNVVGARGWAMYCKAMNVGYKCVAAWNEPRYGRVCGLSNEYVSSTVSCVEYGLFGQVISARLCQFSRNSWLWHSVSYRLMRRSRLRGACPPVISYSPTRSRLLTLPLDVADPAVKALDLAVTPEGKCSIKFILYDDTNALGFFSAPYTFEDEVHLVLYGVEGVHPFLRG</sequence>
<name>A0A7J6NXK1_PEROL</name>
<accession>A0A7J6NXK1</accession>
<reference evidence="1 2" key="1">
    <citation type="submission" date="2020-04" db="EMBL/GenBank/DDBJ databases">
        <title>Perkinsus olseni comparative genomics.</title>
        <authorList>
            <person name="Bogema D.R."/>
        </authorList>
    </citation>
    <scope>NUCLEOTIDE SEQUENCE [LARGE SCALE GENOMIC DNA]</scope>
    <source>
        <strain evidence="1">00978-12</strain>
    </source>
</reference>
<gene>
    <name evidence="1" type="ORF">FOZ60_002555</name>
</gene>
<evidence type="ECO:0000313" key="1">
    <source>
        <dbReference type="EMBL" id="KAF4688634.1"/>
    </source>
</evidence>
<evidence type="ECO:0000313" key="2">
    <source>
        <dbReference type="Proteomes" id="UP000541610"/>
    </source>
</evidence>
<protein>
    <submittedName>
        <fullName evidence="1">Uncharacterized protein</fullName>
    </submittedName>
</protein>
<organism evidence="1 2">
    <name type="scientific">Perkinsus olseni</name>
    <name type="common">Perkinsus atlanticus</name>
    <dbReference type="NCBI Taxonomy" id="32597"/>
    <lineage>
        <taxon>Eukaryota</taxon>
        <taxon>Sar</taxon>
        <taxon>Alveolata</taxon>
        <taxon>Perkinsozoa</taxon>
        <taxon>Perkinsea</taxon>
        <taxon>Perkinsida</taxon>
        <taxon>Perkinsidae</taxon>
        <taxon>Perkinsus</taxon>
    </lineage>
</organism>
<dbReference type="Proteomes" id="UP000541610">
    <property type="component" value="Unassembled WGS sequence"/>
</dbReference>